<dbReference type="InterPro" id="IPR029063">
    <property type="entry name" value="SAM-dependent_MTases_sf"/>
</dbReference>
<feature type="transmembrane region" description="Helical" evidence="1">
    <location>
        <begin position="108"/>
        <end position="131"/>
    </location>
</feature>
<dbReference type="PANTHER" id="PTHR33430:SF6">
    <property type="entry name" value="MATERNAL EFFECT EMBRYO ARREST PROTEIN"/>
    <property type="match status" value="1"/>
</dbReference>
<evidence type="ECO:0000259" key="2">
    <source>
        <dbReference type="Pfam" id="PF00891"/>
    </source>
</evidence>
<dbReference type="SUPFAM" id="SSF53335">
    <property type="entry name" value="S-adenosyl-L-methionine-dependent methyltransferases"/>
    <property type="match status" value="1"/>
</dbReference>
<dbReference type="Gene3D" id="3.40.50.150">
    <property type="entry name" value="Vaccinia Virus protein VP39"/>
    <property type="match status" value="1"/>
</dbReference>
<comment type="caution">
    <text evidence="3">The sequence shown here is derived from an EMBL/GenBank/DDBJ whole genome shotgun (WGS) entry which is preliminary data.</text>
</comment>
<evidence type="ECO:0000313" key="3">
    <source>
        <dbReference type="EMBL" id="RZB57062.1"/>
    </source>
</evidence>
<proteinExistence type="predicted"/>
<keyword evidence="1" id="KW-0472">Membrane</keyword>
<feature type="transmembrane region" description="Helical" evidence="1">
    <location>
        <begin position="79"/>
        <end position="96"/>
    </location>
</feature>
<organism evidence="3 4">
    <name type="scientific">Glycine soja</name>
    <name type="common">Wild soybean</name>
    <dbReference type="NCBI Taxonomy" id="3848"/>
    <lineage>
        <taxon>Eukaryota</taxon>
        <taxon>Viridiplantae</taxon>
        <taxon>Streptophyta</taxon>
        <taxon>Embryophyta</taxon>
        <taxon>Tracheophyta</taxon>
        <taxon>Spermatophyta</taxon>
        <taxon>Magnoliopsida</taxon>
        <taxon>eudicotyledons</taxon>
        <taxon>Gunneridae</taxon>
        <taxon>Pentapetalae</taxon>
        <taxon>rosids</taxon>
        <taxon>fabids</taxon>
        <taxon>Fabales</taxon>
        <taxon>Fabaceae</taxon>
        <taxon>Papilionoideae</taxon>
        <taxon>50 kb inversion clade</taxon>
        <taxon>NPAAA clade</taxon>
        <taxon>indigoferoid/millettioid clade</taxon>
        <taxon>Phaseoleae</taxon>
        <taxon>Glycine</taxon>
        <taxon>Glycine subgen. Soja</taxon>
    </lineage>
</organism>
<gene>
    <name evidence="3" type="ORF">D0Y65_045945</name>
</gene>
<dbReference type="Pfam" id="PF00891">
    <property type="entry name" value="Methyltransf_2"/>
    <property type="match status" value="1"/>
</dbReference>
<sequence length="281" mass="31684">MSVHMTFLDGSVNVNSLFTTTIFVGLSLTTSGPVQPREPLLMHRQLPQRLKLALNLLNNKDADEAFQAHINLKALRLDMLGSAIGFVLGCLFRLGILSCGSKGTTHVVTVIVVLVSSALVVYISIALLSFICDGGESWNDLVQNYAKWWDNRLNKRNVKAPDFKHKETGKGLWLDSSSETQPSRLNLTILWYNNLMELLMNEGGVSRRYYMKDVVLKGGIPFNKAYGMTTFEYHGIDPRFNKVFNKGMADHFTITMKKILETYTGFEGLNLWLMLVEKLEL</sequence>
<evidence type="ECO:0000313" key="4">
    <source>
        <dbReference type="Proteomes" id="UP000289340"/>
    </source>
</evidence>
<dbReference type="GO" id="GO:0008171">
    <property type="term" value="F:O-methyltransferase activity"/>
    <property type="evidence" value="ECO:0007669"/>
    <property type="project" value="InterPro"/>
</dbReference>
<dbReference type="GO" id="GO:0032259">
    <property type="term" value="P:methylation"/>
    <property type="evidence" value="ECO:0007669"/>
    <property type="project" value="UniProtKB-KW"/>
</dbReference>
<dbReference type="EMBL" id="QZWG01000017">
    <property type="protein sequence ID" value="RZB57062.1"/>
    <property type="molecule type" value="Genomic_DNA"/>
</dbReference>
<evidence type="ECO:0000256" key="1">
    <source>
        <dbReference type="SAM" id="Phobius"/>
    </source>
</evidence>
<protein>
    <submittedName>
        <fullName evidence="3">Caffeic acid 3-O-methyltransferase</fullName>
    </submittedName>
</protein>
<name>A0A445G794_GLYSO</name>
<keyword evidence="1" id="KW-0812">Transmembrane</keyword>
<keyword evidence="1" id="KW-1133">Transmembrane helix</keyword>
<feature type="domain" description="O-methyltransferase C-terminal" evidence="2">
    <location>
        <begin position="209"/>
        <end position="270"/>
    </location>
</feature>
<keyword evidence="3" id="KW-0808">Transferase</keyword>
<dbReference type="PANTHER" id="PTHR33430">
    <property type="entry name" value="MATERNAL EFFECT EMBRYO ARREST PROTEIN"/>
    <property type="match status" value="1"/>
</dbReference>
<keyword evidence="4" id="KW-1185">Reference proteome</keyword>
<keyword evidence="3" id="KW-0489">Methyltransferase</keyword>
<dbReference type="InterPro" id="IPR001077">
    <property type="entry name" value="COMT_C"/>
</dbReference>
<dbReference type="AlphaFoldDB" id="A0A445G794"/>
<accession>A0A445G794</accession>
<reference evidence="3 4" key="1">
    <citation type="submission" date="2018-09" db="EMBL/GenBank/DDBJ databases">
        <title>A high-quality reference genome of wild soybean provides a powerful tool to mine soybean genomes.</title>
        <authorList>
            <person name="Xie M."/>
            <person name="Chung C.Y.L."/>
            <person name="Li M.-W."/>
            <person name="Wong F.-L."/>
            <person name="Chan T.-F."/>
            <person name="Lam H.-M."/>
        </authorList>
    </citation>
    <scope>NUCLEOTIDE SEQUENCE [LARGE SCALE GENOMIC DNA]</scope>
    <source>
        <strain evidence="4">cv. W05</strain>
        <tissue evidence="3">Hypocotyl of etiolated seedlings</tissue>
    </source>
</reference>
<dbReference type="Proteomes" id="UP000289340">
    <property type="component" value="Chromosome 17"/>
</dbReference>